<dbReference type="AlphaFoldDB" id="A0A0X3U2P0"/>
<dbReference type="STRING" id="1685378.AVO44_01915"/>
<sequence length="178" mass="19324">MSNQTSLRVADLPQNAPTPFDLRPDAKALEAIKDDLGLLGLRKLSFVGDVRAQGKRDWALNGKLGATVIQPCVVTLEPVTTRIDIPVARIFVADWVDPTEAEFEIPEGDDTEQLGAEIDPTLVMVEALSLALPQYPRKDGAELGQADFTEPGKQAMTDEDVKPFAGLAGLRDTLKKDE</sequence>
<organism evidence="2 3">
    <name type="scientific">Ruegeria profundi</name>
    <dbReference type="NCBI Taxonomy" id="1685378"/>
    <lineage>
        <taxon>Bacteria</taxon>
        <taxon>Pseudomonadati</taxon>
        <taxon>Pseudomonadota</taxon>
        <taxon>Alphaproteobacteria</taxon>
        <taxon>Rhodobacterales</taxon>
        <taxon>Roseobacteraceae</taxon>
        <taxon>Ruegeria</taxon>
    </lineage>
</organism>
<dbReference type="OrthoDB" id="8443793at2"/>
<feature type="region of interest" description="Disordered" evidence="1">
    <location>
        <begin position="141"/>
        <end position="162"/>
    </location>
</feature>
<evidence type="ECO:0000313" key="3">
    <source>
        <dbReference type="Proteomes" id="UP000053690"/>
    </source>
</evidence>
<dbReference type="EMBL" id="LQBP01000001">
    <property type="protein sequence ID" value="KUJ82054.1"/>
    <property type="molecule type" value="Genomic_DNA"/>
</dbReference>
<keyword evidence="3" id="KW-1185">Reference proteome</keyword>
<evidence type="ECO:0008006" key="4">
    <source>
        <dbReference type="Google" id="ProtNLM"/>
    </source>
</evidence>
<evidence type="ECO:0000256" key="1">
    <source>
        <dbReference type="SAM" id="MobiDB-lite"/>
    </source>
</evidence>
<reference evidence="3" key="1">
    <citation type="submission" date="2015-12" db="EMBL/GenBank/DDBJ databases">
        <authorList>
            <person name="Zhang G."/>
            <person name="Stingl U."/>
        </authorList>
    </citation>
    <scope>NUCLEOTIDE SEQUENCE [LARGE SCALE GENOMIC DNA]</scope>
    <source>
        <strain evidence="3">ZGT108</strain>
    </source>
</reference>
<dbReference type="Pfam" id="PF02620">
    <property type="entry name" value="YceD"/>
    <property type="match status" value="1"/>
</dbReference>
<comment type="caution">
    <text evidence="2">The sequence shown here is derived from an EMBL/GenBank/DDBJ whole genome shotgun (WGS) entry which is preliminary data.</text>
</comment>
<evidence type="ECO:0000313" key="2">
    <source>
        <dbReference type="EMBL" id="KUJ82054.1"/>
    </source>
</evidence>
<name>A0A0X3U2P0_9RHOB</name>
<dbReference type="Proteomes" id="UP000053690">
    <property type="component" value="Unassembled WGS sequence"/>
</dbReference>
<protein>
    <recommendedName>
        <fullName evidence="4">50S ribosomal protein L34</fullName>
    </recommendedName>
</protein>
<proteinExistence type="predicted"/>
<accession>A0A0X3U2P0</accession>
<gene>
    <name evidence="2" type="ORF">AVO44_01915</name>
</gene>
<dbReference type="RefSeq" id="WP_068331759.1">
    <property type="nucleotide sequence ID" value="NZ_LQBP01000001.1"/>
</dbReference>
<dbReference type="InterPro" id="IPR003772">
    <property type="entry name" value="YceD"/>
</dbReference>